<dbReference type="InterPro" id="IPR002105">
    <property type="entry name" value="Dockerin_1_rpt"/>
</dbReference>
<keyword evidence="3" id="KW-0326">Glycosidase</keyword>
<dbReference type="PANTHER" id="PTHR42812:SF15">
    <property type="entry name" value="HYDROLASE, PUTATIVE (AFU_ORTHOLOGUE AFUA_2G00930)-RELATED"/>
    <property type="match status" value="1"/>
</dbReference>
<feature type="active site" description="Proton acceptor" evidence="4">
    <location>
        <position position="56"/>
    </location>
</feature>
<proteinExistence type="inferred from homology"/>
<dbReference type="InterPro" id="IPR041542">
    <property type="entry name" value="GH43_C2"/>
</dbReference>
<dbReference type="InterPro" id="IPR023296">
    <property type="entry name" value="Glyco_hydro_beta-prop_sf"/>
</dbReference>
<dbReference type="Proteomes" id="UP000006919">
    <property type="component" value="Chromosome"/>
</dbReference>
<evidence type="ECO:0000313" key="8">
    <source>
        <dbReference type="EMBL" id="ADU21987.1"/>
    </source>
</evidence>
<dbReference type="Gene3D" id="3.40.50.1820">
    <property type="entry name" value="alpha/beta hydrolase"/>
    <property type="match status" value="1"/>
</dbReference>
<dbReference type="Gene3D" id="2.115.10.20">
    <property type="entry name" value="Glycosyl hydrolase domain, family 43"/>
    <property type="match status" value="1"/>
</dbReference>
<gene>
    <name evidence="8" type="ordered locus">Rumal_1485</name>
</gene>
<dbReference type="RefSeq" id="WP_013498152.1">
    <property type="nucleotide sequence ID" value="NC_014833.1"/>
</dbReference>
<dbReference type="SUPFAM" id="SSF75005">
    <property type="entry name" value="Arabinanase/levansucrase/invertase"/>
    <property type="match status" value="1"/>
</dbReference>
<dbReference type="eggNOG" id="COG3507">
    <property type="taxonomic scope" value="Bacteria"/>
</dbReference>
<dbReference type="Gene3D" id="1.10.1330.10">
    <property type="entry name" value="Dockerin domain"/>
    <property type="match status" value="1"/>
</dbReference>
<dbReference type="SUPFAM" id="SSF49785">
    <property type="entry name" value="Galactose-binding domain-like"/>
    <property type="match status" value="2"/>
</dbReference>
<dbReference type="eggNOG" id="COG2382">
    <property type="taxonomic scope" value="Bacteria"/>
</dbReference>
<dbReference type="HOGENOM" id="CLU_286956_0_0_9"/>
<dbReference type="Pfam" id="PF00404">
    <property type="entry name" value="Dockerin_1"/>
    <property type="match status" value="1"/>
</dbReference>
<dbReference type="KEGG" id="ral:Rumal_1485"/>
<dbReference type="CDD" id="cd09001">
    <property type="entry name" value="GH43_FsAxh1-like"/>
    <property type="match status" value="1"/>
</dbReference>
<dbReference type="SUPFAM" id="SSF49899">
    <property type="entry name" value="Concanavalin A-like lectins/glucanases"/>
    <property type="match status" value="1"/>
</dbReference>
<evidence type="ECO:0000313" key="9">
    <source>
        <dbReference type="Proteomes" id="UP000006919"/>
    </source>
</evidence>
<dbReference type="InterPro" id="IPR006710">
    <property type="entry name" value="Glyco_hydro_43"/>
</dbReference>
<dbReference type="Pfam" id="PF00756">
    <property type="entry name" value="Esterase"/>
    <property type="match status" value="1"/>
</dbReference>
<dbReference type="PROSITE" id="PS51766">
    <property type="entry name" value="DOCKERIN"/>
    <property type="match status" value="1"/>
</dbReference>
<dbReference type="PROSITE" id="PS51257">
    <property type="entry name" value="PROKAR_LIPOPROTEIN"/>
    <property type="match status" value="1"/>
</dbReference>
<organism evidence="8 9">
    <name type="scientific">Ruminococcus albus (strain ATCC 27210 / DSM 20455 / JCM 14654 / NCDO 2250 / 7)</name>
    <dbReference type="NCBI Taxonomy" id="697329"/>
    <lineage>
        <taxon>Bacteria</taxon>
        <taxon>Bacillati</taxon>
        <taxon>Bacillota</taxon>
        <taxon>Clostridia</taxon>
        <taxon>Eubacteriales</taxon>
        <taxon>Oscillospiraceae</taxon>
        <taxon>Ruminococcus</taxon>
    </lineage>
</organism>
<feature type="active site" description="Proton donor" evidence="4">
    <location>
        <position position="220"/>
    </location>
</feature>
<dbReference type="EMBL" id="CP002403">
    <property type="protein sequence ID" value="ADU21987.1"/>
    <property type="molecule type" value="Genomic_DNA"/>
</dbReference>
<evidence type="ECO:0000256" key="1">
    <source>
        <dbReference type="ARBA" id="ARBA00009865"/>
    </source>
</evidence>
<evidence type="ECO:0000256" key="2">
    <source>
        <dbReference type="ARBA" id="ARBA00022801"/>
    </source>
</evidence>
<reference evidence="8 9" key="1">
    <citation type="journal article" date="2011" name="J. Bacteriol.">
        <title>Complete genome of the cellulolytic ruminal bacterium Ruminococcus albus 7.</title>
        <authorList>
            <person name="Suen G."/>
            <person name="Stevenson D.M."/>
            <person name="Bruce D.C."/>
            <person name="Chertkov O."/>
            <person name="Copeland A."/>
            <person name="Cheng J.F."/>
            <person name="Detter C."/>
            <person name="Detter J.C."/>
            <person name="Goodwin L.A."/>
            <person name="Han C.S."/>
            <person name="Hauser L.J."/>
            <person name="Ivanova N.N."/>
            <person name="Kyrpides N.C."/>
            <person name="Land M.L."/>
            <person name="Lapidus A."/>
            <person name="Lucas S."/>
            <person name="Ovchinnikova G."/>
            <person name="Pitluck S."/>
            <person name="Tapia R."/>
            <person name="Woyke T."/>
            <person name="Boyum J."/>
            <person name="Mead D."/>
            <person name="Weimer P.J."/>
        </authorList>
    </citation>
    <scope>NUCLEOTIDE SEQUENCE [LARGE SCALE GENOMIC DNA]</scope>
    <source>
        <strain evidence="9">ATCC 27210 / DSM 20455 / JCM 14654 / NCDO 2250 / 7</strain>
    </source>
</reference>
<name>E6UGE9_RUMA7</name>
<dbReference type="GO" id="GO:0000272">
    <property type="term" value="P:polysaccharide catabolic process"/>
    <property type="evidence" value="ECO:0007669"/>
    <property type="project" value="InterPro"/>
</dbReference>
<dbReference type="InterPro" id="IPR000801">
    <property type="entry name" value="Esterase-like"/>
</dbReference>
<dbReference type="OrthoDB" id="9801455at2"/>
<dbReference type="InterPro" id="IPR016134">
    <property type="entry name" value="Dockerin_dom"/>
</dbReference>
<keyword evidence="6" id="KW-0732">Signal</keyword>
<dbReference type="Gene3D" id="2.60.120.200">
    <property type="match status" value="1"/>
</dbReference>
<dbReference type="CDD" id="cd14256">
    <property type="entry name" value="Dockerin_I"/>
    <property type="match status" value="1"/>
</dbReference>
<evidence type="ECO:0000256" key="4">
    <source>
        <dbReference type="PIRSR" id="PIRSR606710-1"/>
    </source>
</evidence>
<protein>
    <submittedName>
        <fullName evidence="8">Glycoside hydrolase family 43</fullName>
    </submittedName>
</protein>
<evidence type="ECO:0000256" key="6">
    <source>
        <dbReference type="SAM" id="SignalP"/>
    </source>
</evidence>
<feature type="site" description="Important for catalytic activity, responsible for pKa modulation of the active site Glu and correct orientation of both the proton donor and substrate" evidence="5">
    <location>
        <position position="167"/>
    </location>
</feature>
<dbReference type="InterPro" id="IPR036439">
    <property type="entry name" value="Dockerin_dom_sf"/>
</dbReference>
<comment type="similarity">
    <text evidence="1">Belongs to the glycosyl hydrolase 43 family.</text>
</comment>
<sequence length="1233" mass="135510">MSRPKPITQRLLSVLSSAALAASCMAAACGEMPVTTAHALETGQVANPIIWADVPDPDIIRVGDTYYMVSTTMYFSPGVPVMKSKDLVSWEICSYVYDTMADGAKQTLSNGQHDYSHGSWAASLRYHKGTFFVFFGSYGTNKSYIYKTNDIENGSWTKSEISGMYHDASILFDDDGRNYLVYGGDGNIKIKELNSQMTGFAYGAQERTIIRTGLSGLAGEGAHVQKINGWYYVFLIAWPSGSKRIELCYRSKSLTGTFEGKTVLDSGLGTYGSGVAQGGIVDTPDGDWYGLLFQDHGAVGRIPVLVPVTWQNDWPIMGVNGKAPVVLDIPGDHKGTQLAVDDEFVYSNNKLKPEWQWNHNPDNRYWSLTERPGWLRLKNGYTAKSIMNARNTLTMRTEGPSCSGIIKMDVSNMKPGDYAGLSAFQYNYGNIGVRITDSGEKKIYMATNGNYGGNDVMNSADKIQEEVSFSGSTVFLKTEFQFNTVDGNYNVSNNIDKVNFYYSLDGISWKKIGSQLSMTYDLKLFTGYRNAIFSYATKSTGGFVDVDYFDYERAEWNPPSVVEPDADGYLLHDTFENGIGKWSARGGCTAAVSTDSKYSGSYSLSLSERTAAWNGGMRSLSTNIFVPGKSYAFSACFINREGPDTAEFKLTLQYDLNGQTNYDKIAQETGDRGKYVQLYNSSYTIPSGATNLVLVAETTEENCDFYIDEVIAAPAGTKIDAPSASVSQGNTSGTETSSYIFHDTFENGTDDWSARGGCTAAASSSAKYKGSKSLSLSGRSGAWNGGQKSLSTSAFVPGKSYTFSACFANLEGSDTTEFKLTLQYDLNGETKYDKIAQAYADRGKFVQLYNPSYTIPSGAENLVLVAETTQELCDFYIDEIIAAPAGTKINRSAAPVTGDVDLDGNITIKDLIELKKGMIRGINNSASKYNADIDRSGAVDENDEALLRSYLLGEIKEFPVINTHLSMKDFTAKVQNGIVEKEPDSANSSKNGVAYGEILKKSYYSTTCNRQKDVNILLPPNYDPNKQYPVMYILHGYYEGIDRMLTKGNADMHTREMIGNAIAEGAAKEMICVFPDVFSSPTLRSCTGMDETNNQAYDNFINDLTKDLMPYIAKNFSIKTGQDNTAITGFSMGGRESLLIGMKRPDLFGYIGAICPAPGVSGSFRWSGDDQPYFLMITAGSDDKTVYDNPKNYHSSFEKNGVPHIWHYVNGGYHGDNCIRAHLYNFFRIAFKN</sequence>
<dbReference type="InterPro" id="IPR029058">
    <property type="entry name" value="AB_hydrolase_fold"/>
</dbReference>
<dbReference type="InterPro" id="IPR013320">
    <property type="entry name" value="ConA-like_dom_sf"/>
</dbReference>
<feature type="chain" id="PRO_5039404546" evidence="6">
    <location>
        <begin position="22"/>
        <end position="1233"/>
    </location>
</feature>
<evidence type="ECO:0000256" key="3">
    <source>
        <dbReference type="ARBA" id="ARBA00023295"/>
    </source>
</evidence>
<dbReference type="PANTHER" id="PTHR42812">
    <property type="entry name" value="BETA-XYLOSIDASE"/>
    <property type="match status" value="1"/>
</dbReference>
<dbReference type="AlphaFoldDB" id="E6UGE9"/>
<dbReference type="SUPFAM" id="SSF63446">
    <property type="entry name" value="Type I dockerin domain"/>
    <property type="match status" value="1"/>
</dbReference>
<evidence type="ECO:0000259" key="7">
    <source>
        <dbReference type="PROSITE" id="PS51766"/>
    </source>
</evidence>
<dbReference type="InterPro" id="IPR003305">
    <property type="entry name" value="CenC_carb-bd"/>
</dbReference>
<dbReference type="GO" id="GO:0004553">
    <property type="term" value="F:hydrolase activity, hydrolyzing O-glycosyl compounds"/>
    <property type="evidence" value="ECO:0007669"/>
    <property type="project" value="InterPro"/>
</dbReference>
<evidence type="ECO:0000256" key="5">
    <source>
        <dbReference type="PIRSR" id="PIRSR606710-2"/>
    </source>
</evidence>
<accession>E6UGE9</accession>
<dbReference type="SUPFAM" id="SSF53474">
    <property type="entry name" value="alpha/beta-Hydrolases"/>
    <property type="match status" value="1"/>
</dbReference>
<feature type="domain" description="Dockerin" evidence="7">
    <location>
        <begin position="893"/>
        <end position="960"/>
    </location>
</feature>
<dbReference type="STRING" id="697329.Rumal_1485"/>
<dbReference type="Pfam" id="PF17851">
    <property type="entry name" value="GH43_C2"/>
    <property type="match status" value="1"/>
</dbReference>
<feature type="signal peptide" evidence="6">
    <location>
        <begin position="1"/>
        <end position="21"/>
    </location>
</feature>
<dbReference type="InterPro" id="IPR051795">
    <property type="entry name" value="Glycosyl_Hydrlase_43"/>
</dbReference>
<dbReference type="Pfam" id="PF02018">
    <property type="entry name" value="CBM_4_9"/>
    <property type="match status" value="2"/>
</dbReference>
<keyword evidence="2 8" id="KW-0378">Hydrolase</keyword>
<dbReference type="Pfam" id="PF04616">
    <property type="entry name" value="Glyco_hydro_43"/>
    <property type="match status" value="1"/>
</dbReference>
<dbReference type="InterPro" id="IPR008979">
    <property type="entry name" value="Galactose-bd-like_sf"/>
</dbReference>
<dbReference type="Gene3D" id="2.60.120.260">
    <property type="entry name" value="Galactose-binding domain-like"/>
    <property type="match status" value="2"/>
</dbReference>